<dbReference type="InterPro" id="IPR057253">
    <property type="entry name" value="CoiA-like_N"/>
</dbReference>
<comment type="caution">
    <text evidence="2">The sequence shown here is derived from an EMBL/GenBank/DDBJ whole genome shotgun (WGS) entry which is preliminary data.</text>
</comment>
<evidence type="ECO:0000313" key="2">
    <source>
        <dbReference type="EMBL" id="HBJ09158.1"/>
    </source>
</evidence>
<evidence type="ECO:0000259" key="1">
    <source>
        <dbReference type="Pfam" id="PF25164"/>
    </source>
</evidence>
<proteinExistence type="predicted"/>
<feature type="domain" description="Competence protein CoiA-like N-terminal" evidence="1">
    <location>
        <begin position="25"/>
        <end position="59"/>
    </location>
</feature>
<dbReference type="Proteomes" id="UP000262954">
    <property type="component" value="Unassembled WGS sequence"/>
</dbReference>
<evidence type="ECO:0000313" key="3">
    <source>
        <dbReference type="Proteomes" id="UP000262954"/>
    </source>
</evidence>
<sequence length="348" mass="40506">MRTSKYHYAYNENKVVIDIRNVSAEYRIKHSFYCISCGTEMVAKLGHKNIYHFAHKSGDEFCSSETYLHKLGKLLLKSKFEKSSTFEVEYLRDIECQKQSSCPFYSSECMEHSYELFDFKKYYDTCAEEQFFNNYKADLLLSDSTGKYQDAVFIEICVTHECTQEKQYSGQRIIEIQIKSDDDLYSLITAPIKESKSIKFMGFNRISKIKKVLAKRNLFRFQLFQSGAAYVSNFEEMPTCDVKKQNTKSILELNIDYGYIGDVTAYDYGLITAINMGYEVKNCRLCKYQKFGFETSMSPIFCCLSKKYGTPAYPKQSDAGKCQYFCLDNMRIHKINKELPHVPISIVE</sequence>
<gene>
    <name evidence="2" type="ORF">DDY73_09155</name>
</gene>
<accession>A0A316RD74</accession>
<dbReference type="RefSeq" id="WP_303009233.1">
    <property type="nucleotide sequence ID" value="NZ_CAUAJF010000114.1"/>
</dbReference>
<reference evidence="2 3" key="1">
    <citation type="journal article" date="2018" name="Nat. Biotechnol.">
        <title>A standardized bacterial taxonomy based on genome phylogeny substantially revises the tree of life.</title>
        <authorList>
            <person name="Parks D.H."/>
            <person name="Chuvochina M."/>
            <person name="Waite D.W."/>
            <person name="Rinke C."/>
            <person name="Skarshewski A."/>
            <person name="Chaumeil P.A."/>
            <person name="Hugenholtz P."/>
        </authorList>
    </citation>
    <scope>NUCLEOTIDE SEQUENCE [LARGE SCALE GENOMIC DNA]</scope>
    <source>
        <strain evidence="2">UBA11482</strain>
    </source>
</reference>
<protein>
    <recommendedName>
        <fullName evidence="1">Competence protein CoiA-like N-terminal domain-containing protein</fullName>
    </recommendedName>
</protein>
<dbReference type="AlphaFoldDB" id="A0A316RD74"/>
<dbReference type="Pfam" id="PF25164">
    <property type="entry name" value="CoiA_N"/>
    <property type="match status" value="1"/>
</dbReference>
<organism evidence="2 3">
    <name type="scientific">Coprobacter fastidiosus</name>
    <dbReference type="NCBI Taxonomy" id="1099853"/>
    <lineage>
        <taxon>Bacteria</taxon>
        <taxon>Pseudomonadati</taxon>
        <taxon>Bacteroidota</taxon>
        <taxon>Bacteroidia</taxon>
        <taxon>Bacteroidales</taxon>
        <taxon>Barnesiellaceae</taxon>
        <taxon>Coprobacter</taxon>
    </lineage>
</organism>
<name>A0A316RD74_9BACT</name>
<dbReference type="EMBL" id="DNWC01000119">
    <property type="protein sequence ID" value="HBJ09158.1"/>
    <property type="molecule type" value="Genomic_DNA"/>
</dbReference>